<evidence type="ECO:0000313" key="6">
    <source>
        <dbReference type="EMBL" id="CAH1585196.1"/>
    </source>
</evidence>
<dbReference type="GO" id="GO:0006351">
    <property type="term" value="P:DNA-templated transcription"/>
    <property type="evidence" value="ECO:0007669"/>
    <property type="project" value="TreeGrafter"/>
</dbReference>
<dbReference type="InterPro" id="IPR000847">
    <property type="entry name" value="LysR_HTH_N"/>
</dbReference>
<evidence type="ECO:0000313" key="7">
    <source>
        <dbReference type="Proteomes" id="UP001295462"/>
    </source>
</evidence>
<dbReference type="Pfam" id="PF03466">
    <property type="entry name" value="LysR_substrate"/>
    <property type="match status" value="1"/>
</dbReference>
<sequence>MDKIRALTVFRRVVELGSFVAAAEDLNLSKAAISKNINELESYLKSPLINRTTRNLHITDNGQLYYQQVCQVLDALNNADRSVIESSHTLKGTLKISMPMSLGLIELNPIICEFMKLHPELSIEVVMSDEHIDLIEQGVDIAIRGGGELGNSSLRSRKLLHIRRVLCASPQYLKESQPFQSPSDVIHHRLLSYSLSSTSRRWIFQNGSEVLEVDLPASVYTVNSGLALTQAACAGHGVALLPDFFVEPQLASGELVEITPEWQMEEHALYIVYPYHKEQSQKLRAFIDYVVESFQTRFKRQSDPQQMYSSIIKLGSG</sequence>
<gene>
    <name evidence="6" type="ORF">THF1A12_20158</name>
</gene>
<keyword evidence="2" id="KW-0805">Transcription regulation</keyword>
<accession>A0AAU9QJD1</accession>
<protein>
    <submittedName>
        <fullName evidence="6">Transcriptional regulator</fullName>
    </submittedName>
</protein>
<evidence type="ECO:0000256" key="1">
    <source>
        <dbReference type="ARBA" id="ARBA00009437"/>
    </source>
</evidence>
<evidence type="ECO:0000256" key="4">
    <source>
        <dbReference type="ARBA" id="ARBA00023163"/>
    </source>
</evidence>
<dbReference type="SUPFAM" id="SSF46785">
    <property type="entry name" value="Winged helix' DNA-binding domain"/>
    <property type="match status" value="1"/>
</dbReference>
<dbReference type="Pfam" id="PF00126">
    <property type="entry name" value="HTH_1"/>
    <property type="match status" value="1"/>
</dbReference>
<feature type="domain" description="HTH lysR-type" evidence="5">
    <location>
        <begin position="1"/>
        <end position="59"/>
    </location>
</feature>
<dbReference type="PROSITE" id="PS50931">
    <property type="entry name" value="HTH_LYSR"/>
    <property type="match status" value="1"/>
</dbReference>
<evidence type="ECO:0000256" key="3">
    <source>
        <dbReference type="ARBA" id="ARBA00023125"/>
    </source>
</evidence>
<dbReference type="FunFam" id="1.10.10.10:FF:000001">
    <property type="entry name" value="LysR family transcriptional regulator"/>
    <property type="match status" value="1"/>
</dbReference>
<dbReference type="PANTHER" id="PTHR30537:SF5">
    <property type="entry name" value="HTH-TYPE TRANSCRIPTIONAL ACTIVATOR TTDR-RELATED"/>
    <property type="match status" value="1"/>
</dbReference>
<dbReference type="InterPro" id="IPR036388">
    <property type="entry name" value="WH-like_DNA-bd_sf"/>
</dbReference>
<dbReference type="SUPFAM" id="SSF53850">
    <property type="entry name" value="Periplasmic binding protein-like II"/>
    <property type="match status" value="1"/>
</dbReference>
<dbReference type="InterPro" id="IPR036390">
    <property type="entry name" value="WH_DNA-bd_sf"/>
</dbReference>
<dbReference type="GO" id="GO:0003700">
    <property type="term" value="F:DNA-binding transcription factor activity"/>
    <property type="evidence" value="ECO:0007669"/>
    <property type="project" value="InterPro"/>
</dbReference>
<keyword evidence="4" id="KW-0804">Transcription</keyword>
<keyword evidence="3" id="KW-0238">DNA-binding</keyword>
<dbReference type="EMBL" id="CAKMUD010000072">
    <property type="protein sequence ID" value="CAH1585196.1"/>
    <property type="molecule type" value="Genomic_DNA"/>
</dbReference>
<evidence type="ECO:0000259" key="5">
    <source>
        <dbReference type="PROSITE" id="PS50931"/>
    </source>
</evidence>
<dbReference type="Gene3D" id="1.10.10.10">
    <property type="entry name" value="Winged helix-like DNA-binding domain superfamily/Winged helix DNA-binding domain"/>
    <property type="match status" value="1"/>
</dbReference>
<dbReference type="Proteomes" id="UP001295462">
    <property type="component" value="Unassembled WGS sequence"/>
</dbReference>
<organism evidence="6 7">
    <name type="scientific">Vibrio jasicida</name>
    <dbReference type="NCBI Taxonomy" id="766224"/>
    <lineage>
        <taxon>Bacteria</taxon>
        <taxon>Pseudomonadati</taxon>
        <taxon>Pseudomonadota</taxon>
        <taxon>Gammaproteobacteria</taxon>
        <taxon>Vibrionales</taxon>
        <taxon>Vibrionaceae</taxon>
        <taxon>Vibrio</taxon>
    </lineage>
</organism>
<dbReference type="InterPro" id="IPR005119">
    <property type="entry name" value="LysR_subst-bd"/>
</dbReference>
<dbReference type="RefSeq" id="WP_409588790.1">
    <property type="nucleotide sequence ID" value="NZ_CAKMTZ010000071.1"/>
</dbReference>
<comment type="similarity">
    <text evidence="1">Belongs to the LysR transcriptional regulatory family.</text>
</comment>
<dbReference type="PANTHER" id="PTHR30537">
    <property type="entry name" value="HTH-TYPE TRANSCRIPTIONAL REGULATOR"/>
    <property type="match status" value="1"/>
</dbReference>
<evidence type="ECO:0000256" key="2">
    <source>
        <dbReference type="ARBA" id="ARBA00023015"/>
    </source>
</evidence>
<comment type="caution">
    <text evidence="6">The sequence shown here is derived from an EMBL/GenBank/DDBJ whole genome shotgun (WGS) entry which is preliminary data.</text>
</comment>
<dbReference type="CDD" id="cd08422">
    <property type="entry name" value="PBP2_CrgA_like"/>
    <property type="match status" value="1"/>
</dbReference>
<dbReference type="InterPro" id="IPR058163">
    <property type="entry name" value="LysR-type_TF_proteobact-type"/>
</dbReference>
<reference evidence="6" key="1">
    <citation type="submission" date="2022-01" db="EMBL/GenBank/DDBJ databases">
        <authorList>
            <person name="Lagorce A."/>
        </authorList>
    </citation>
    <scope>NUCLEOTIDE SEQUENCE</scope>
    <source>
        <strain evidence="6">Th15_F1_A12</strain>
    </source>
</reference>
<proteinExistence type="inferred from homology"/>
<dbReference type="Gene3D" id="3.40.190.290">
    <property type="match status" value="1"/>
</dbReference>
<name>A0AAU9QJD1_9VIBR</name>
<dbReference type="GO" id="GO:0043565">
    <property type="term" value="F:sequence-specific DNA binding"/>
    <property type="evidence" value="ECO:0007669"/>
    <property type="project" value="TreeGrafter"/>
</dbReference>
<dbReference type="AlphaFoldDB" id="A0AAU9QJD1"/>